<comment type="similarity">
    <text evidence="1">Belongs to the RNA polymerase alpha chain family.</text>
</comment>
<evidence type="ECO:0000256" key="3">
    <source>
        <dbReference type="ARBA" id="ARBA00015972"/>
    </source>
</evidence>
<dbReference type="NCBIfam" id="NF003519">
    <property type="entry name" value="PRK05182.2-5"/>
    <property type="match status" value="1"/>
</dbReference>
<dbReference type="GO" id="GO:0000428">
    <property type="term" value="C:DNA-directed RNA polymerase complex"/>
    <property type="evidence" value="ECO:0007669"/>
    <property type="project" value="UniProtKB-KW"/>
</dbReference>
<evidence type="ECO:0000256" key="10">
    <source>
        <dbReference type="ARBA" id="ARBA00048552"/>
    </source>
</evidence>
<organism evidence="12 13">
    <name type="scientific">Candidatus Veblenbacteria bacterium RIFOXYA2_FULL_43_9</name>
    <dbReference type="NCBI Taxonomy" id="1802425"/>
    <lineage>
        <taxon>Bacteria</taxon>
        <taxon>Candidatus Vebleniibacteriota</taxon>
    </lineage>
</organism>
<dbReference type="EMBL" id="MHTB01000016">
    <property type="protein sequence ID" value="OHA55350.1"/>
    <property type="molecule type" value="Genomic_DNA"/>
</dbReference>
<sequence length="266" mass="29078">MEQIPLPQNITSEELAGARARIVIEPCYPGYGTTLGNALRRVLLSSLPGAAVTAIKINGVDHEFSSLPGVVEDVVDILLNIKQVRLKVFSAEPVKINLKVTGEKKVTAGDLQVTSDVKVLNPDLHLMTLTDKKASIDMELIVQQGRGYIPVEARDKEKLDIGVIAVDAIYTPVKRVGYTVDNVRVGQITNYEKLTLDVETDGGLTPLQAVKEASKIIIDHFKVVIGEPGREEKIITETADDFTDNTAESVEAKVIKKRGRPKKETE</sequence>
<evidence type="ECO:0000256" key="2">
    <source>
        <dbReference type="ARBA" id="ARBA00012418"/>
    </source>
</evidence>
<dbReference type="CDD" id="cd06928">
    <property type="entry name" value="RNAP_alpha_NTD"/>
    <property type="match status" value="1"/>
</dbReference>
<evidence type="ECO:0000256" key="8">
    <source>
        <dbReference type="ARBA" id="ARBA00032524"/>
    </source>
</evidence>
<dbReference type="AlphaFoldDB" id="A0A1G2Q438"/>
<dbReference type="InterPro" id="IPR011263">
    <property type="entry name" value="DNA-dir_RNA_pol_RpoA/D/Rpb3"/>
</dbReference>
<dbReference type="GO" id="GO:0046983">
    <property type="term" value="F:protein dimerization activity"/>
    <property type="evidence" value="ECO:0007669"/>
    <property type="project" value="InterPro"/>
</dbReference>
<dbReference type="GO" id="GO:0003899">
    <property type="term" value="F:DNA-directed RNA polymerase activity"/>
    <property type="evidence" value="ECO:0007669"/>
    <property type="project" value="UniProtKB-EC"/>
</dbReference>
<keyword evidence="5" id="KW-0808">Transferase</keyword>
<feature type="domain" description="DNA-directed RNA polymerase RpoA/D/Rpb3-type" evidence="11">
    <location>
        <begin position="19"/>
        <end position="227"/>
    </location>
</feature>
<dbReference type="GO" id="GO:0006351">
    <property type="term" value="P:DNA-templated transcription"/>
    <property type="evidence" value="ECO:0007669"/>
    <property type="project" value="InterPro"/>
</dbReference>
<dbReference type="Pfam" id="PF01000">
    <property type="entry name" value="RNA_pol_A_bac"/>
    <property type="match status" value="1"/>
</dbReference>
<evidence type="ECO:0000259" key="11">
    <source>
        <dbReference type="SMART" id="SM00662"/>
    </source>
</evidence>
<evidence type="ECO:0000256" key="5">
    <source>
        <dbReference type="ARBA" id="ARBA00022679"/>
    </source>
</evidence>
<evidence type="ECO:0000256" key="1">
    <source>
        <dbReference type="ARBA" id="ARBA00007123"/>
    </source>
</evidence>
<dbReference type="InterPro" id="IPR011773">
    <property type="entry name" value="DNA-dir_RpoA"/>
</dbReference>
<evidence type="ECO:0000256" key="6">
    <source>
        <dbReference type="ARBA" id="ARBA00022695"/>
    </source>
</evidence>
<evidence type="ECO:0000256" key="9">
    <source>
        <dbReference type="ARBA" id="ARBA00033070"/>
    </source>
</evidence>
<gene>
    <name evidence="12" type="ORF">A2226_01090</name>
</gene>
<dbReference type="InterPro" id="IPR036603">
    <property type="entry name" value="RBP11-like"/>
</dbReference>
<keyword evidence="7" id="KW-0804">Transcription</keyword>
<proteinExistence type="inferred from homology"/>
<protein>
    <recommendedName>
        <fullName evidence="3">DNA-directed RNA polymerase subunit alpha</fullName>
        <ecNumber evidence="2">2.7.7.6</ecNumber>
    </recommendedName>
    <alternativeName>
        <fullName evidence="9">RNA polymerase subunit alpha</fullName>
    </alternativeName>
    <alternativeName>
        <fullName evidence="8">Transcriptase subunit alpha</fullName>
    </alternativeName>
</protein>
<dbReference type="GO" id="GO:0005737">
    <property type="term" value="C:cytoplasm"/>
    <property type="evidence" value="ECO:0007669"/>
    <property type="project" value="UniProtKB-ARBA"/>
</dbReference>
<evidence type="ECO:0000313" key="13">
    <source>
        <dbReference type="Proteomes" id="UP000178936"/>
    </source>
</evidence>
<keyword evidence="4 12" id="KW-0240">DNA-directed RNA polymerase</keyword>
<name>A0A1G2Q438_9BACT</name>
<evidence type="ECO:0000256" key="4">
    <source>
        <dbReference type="ARBA" id="ARBA00022478"/>
    </source>
</evidence>
<dbReference type="Proteomes" id="UP000178936">
    <property type="component" value="Unassembled WGS sequence"/>
</dbReference>
<dbReference type="NCBIfam" id="TIGR02027">
    <property type="entry name" value="rpoA"/>
    <property type="match status" value="1"/>
</dbReference>
<dbReference type="SUPFAM" id="SSF56553">
    <property type="entry name" value="Insert subdomain of RNA polymerase alpha subunit"/>
    <property type="match status" value="1"/>
</dbReference>
<accession>A0A1G2Q438</accession>
<dbReference type="EC" id="2.7.7.6" evidence="2"/>
<reference evidence="12 13" key="1">
    <citation type="journal article" date="2016" name="Nat. Commun.">
        <title>Thousands of microbial genomes shed light on interconnected biogeochemical processes in an aquifer system.</title>
        <authorList>
            <person name="Anantharaman K."/>
            <person name="Brown C.T."/>
            <person name="Hug L.A."/>
            <person name="Sharon I."/>
            <person name="Castelle C.J."/>
            <person name="Probst A.J."/>
            <person name="Thomas B.C."/>
            <person name="Singh A."/>
            <person name="Wilkins M.J."/>
            <person name="Karaoz U."/>
            <person name="Brodie E.L."/>
            <person name="Williams K.H."/>
            <person name="Hubbard S.S."/>
            <person name="Banfield J.F."/>
        </authorList>
    </citation>
    <scope>NUCLEOTIDE SEQUENCE [LARGE SCALE GENOMIC DNA]</scope>
</reference>
<comment type="catalytic activity">
    <reaction evidence="10">
        <text>RNA(n) + a ribonucleoside 5'-triphosphate = RNA(n+1) + diphosphate</text>
        <dbReference type="Rhea" id="RHEA:21248"/>
        <dbReference type="Rhea" id="RHEA-COMP:14527"/>
        <dbReference type="Rhea" id="RHEA-COMP:17342"/>
        <dbReference type="ChEBI" id="CHEBI:33019"/>
        <dbReference type="ChEBI" id="CHEBI:61557"/>
        <dbReference type="ChEBI" id="CHEBI:140395"/>
        <dbReference type="EC" id="2.7.7.6"/>
    </reaction>
</comment>
<dbReference type="GO" id="GO:0003677">
    <property type="term" value="F:DNA binding"/>
    <property type="evidence" value="ECO:0007669"/>
    <property type="project" value="InterPro"/>
</dbReference>
<dbReference type="SMART" id="SM00662">
    <property type="entry name" value="RPOLD"/>
    <property type="match status" value="1"/>
</dbReference>
<dbReference type="Pfam" id="PF01193">
    <property type="entry name" value="RNA_pol_L"/>
    <property type="match status" value="1"/>
</dbReference>
<keyword evidence="6" id="KW-0548">Nucleotidyltransferase</keyword>
<evidence type="ECO:0000256" key="7">
    <source>
        <dbReference type="ARBA" id="ARBA00023163"/>
    </source>
</evidence>
<dbReference type="InterPro" id="IPR011262">
    <property type="entry name" value="DNA-dir_RNA_pol_insert"/>
</dbReference>
<dbReference type="SUPFAM" id="SSF55257">
    <property type="entry name" value="RBP11-like subunits of RNA polymerase"/>
    <property type="match status" value="1"/>
</dbReference>
<dbReference type="Gene3D" id="3.30.1360.10">
    <property type="entry name" value="RNA polymerase, RBP11-like subunit"/>
    <property type="match status" value="1"/>
</dbReference>
<dbReference type="Gene3D" id="2.170.120.12">
    <property type="entry name" value="DNA-directed RNA polymerase, insert domain"/>
    <property type="match status" value="1"/>
</dbReference>
<dbReference type="FunFam" id="2.170.120.12:FF:000001">
    <property type="entry name" value="DNA-directed RNA polymerase subunit alpha"/>
    <property type="match status" value="1"/>
</dbReference>
<evidence type="ECO:0000313" key="12">
    <source>
        <dbReference type="EMBL" id="OHA55350.1"/>
    </source>
</evidence>
<comment type="caution">
    <text evidence="12">The sequence shown here is derived from an EMBL/GenBank/DDBJ whole genome shotgun (WGS) entry which is preliminary data.</text>
</comment>
<dbReference type="InterPro" id="IPR036643">
    <property type="entry name" value="RNApol_insert_sf"/>
</dbReference>